<dbReference type="GeneID" id="9946663"/>
<protein>
    <submittedName>
        <fullName evidence="1">Uncharacterized protein</fullName>
    </submittedName>
</protein>
<accession>A0A1S0TS34</accession>
<dbReference type="KEGG" id="loa:LOAG_09229"/>
<sequence length="97" mass="10404">MEGDGTVVAAAAASSCPLQSLKQSSFCARLRNSKINKSGGLNGRHYETVYLKCQITKPISESLDSDSRFLLPSLSPSPCQMSDSLVKESHSLAFLPL</sequence>
<proteinExistence type="predicted"/>
<dbReference type="EMBL" id="JH712179">
    <property type="protein sequence ID" value="EFO19266.1"/>
    <property type="molecule type" value="Genomic_DNA"/>
</dbReference>
<name>A0A1S0TS34_LOALO</name>
<gene>
    <name evidence="1" type="ORF">LOAG_09229</name>
</gene>
<dbReference type="InParanoid" id="A0A1S0TS34"/>
<evidence type="ECO:0000313" key="1">
    <source>
        <dbReference type="EMBL" id="EFO19266.1"/>
    </source>
</evidence>
<dbReference type="CTD" id="9946663"/>
<dbReference type="RefSeq" id="XP_003144805.1">
    <property type="nucleotide sequence ID" value="XM_003144757.1"/>
</dbReference>
<organism evidence="1">
    <name type="scientific">Loa loa</name>
    <name type="common">Eye worm</name>
    <name type="synonym">Filaria loa</name>
    <dbReference type="NCBI Taxonomy" id="7209"/>
    <lineage>
        <taxon>Eukaryota</taxon>
        <taxon>Metazoa</taxon>
        <taxon>Ecdysozoa</taxon>
        <taxon>Nematoda</taxon>
        <taxon>Chromadorea</taxon>
        <taxon>Rhabditida</taxon>
        <taxon>Spirurina</taxon>
        <taxon>Spiruromorpha</taxon>
        <taxon>Filarioidea</taxon>
        <taxon>Onchocercidae</taxon>
        <taxon>Loa</taxon>
    </lineage>
</organism>
<reference evidence="1" key="1">
    <citation type="submission" date="2012-04" db="EMBL/GenBank/DDBJ databases">
        <title>The Genome Sequence of Loa loa.</title>
        <authorList>
            <consortium name="The Broad Institute Genome Sequencing Platform"/>
            <consortium name="Broad Institute Genome Sequencing Center for Infectious Disease"/>
            <person name="Nutman T.B."/>
            <person name="Fink D.L."/>
            <person name="Russ C."/>
            <person name="Young S."/>
            <person name="Zeng Q."/>
            <person name="Gargeya S."/>
            <person name="Alvarado L."/>
            <person name="Berlin A."/>
            <person name="Chapman S.B."/>
            <person name="Chen Z."/>
            <person name="Freedman E."/>
            <person name="Gellesch M."/>
            <person name="Goldberg J."/>
            <person name="Griggs A."/>
            <person name="Gujja S."/>
            <person name="Heilman E.R."/>
            <person name="Heiman D."/>
            <person name="Howarth C."/>
            <person name="Mehta T."/>
            <person name="Neiman D."/>
            <person name="Pearson M."/>
            <person name="Roberts A."/>
            <person name="Saif S."/>
            <person name="Shea T."/>
            <person name="Shenoy N."/>
            <person name="Sisk P."/>
            <person name="Stolte C."/>
            <person name="Sykes S."/>
            <person name="White J."/>
            <person name="Yandava C."/>
            <person name="Haas B."/>
            <person name="Henn M.R."/>
            <person name="Nusbaum C."/>
            <person name="Birren B."/>
        </authorList>
    </citation>
    <scope>NUCLEOTIDE SEQUENCE [LARGE SCALE GENOMIC DNA]</scope>
</reference>
<dbReference type="AlphaFoldDB" id="A0A1S0TS34"/>